<dbReference type="AlphaFoldDB" id="A0A4S3JIN5"/>
<evidence type="ECO:0000313" key="2">
    <source>
        <dbReference type="EMBL" id="THC95125.1"/>
    </source>
</evidence>
<protein>
    <submittedName>
        <fullName evidence="2">Uncharacterized protein</fullName>
    </submittedName>
</protein>
<evidence type="ECO:0000313" key="3">
    <source>
        <dbReference type="Proteomes" id="UP000308092"/>
    </source>
</evidence>
<reference evidence="2 3" key="1">
    <citation type="submission" date="2019-03" db="EMBL/GenBank/DDBJ databases">
        <title>The genome sequence of a newly discovered highly antifungal drug resistant Aspergillus species, Aspergillus tanneri NIH 1004.</title>
        <authorList>
            <person name="Mounaud S."/>
            <person name="Singh I."/>
            <person name="Joardar V."/>
            <person name="Pakala S."/>
            <person name="Pakala S."/>
            <person name="Venepally P."/>
            <person name="Hoover J."/>
            <person name="Nierman W."/>
            <person name="Chung J."/>
            <person name="Losada L."/>
        </authorList>
    </citation>
    <scope>NUCLEOTIDE SEQUENCE [LARGE SCALE GENOMIC DNA]</scope>
    <source>
        <strain evidence="2 3">NIH1004</strain>
    </source>
</reference>
<feature type="signal peptide" evidence="1">
    <location>
        <begin position="1"/>
        <end position="19"/>
    </location>
</feature>
<dbReference type="EMBL" id="SOSA01000172">
    <property type="protein sequence ID" value="THC95125.1"/>
    <property type="molecule type" value="Genomic_DNA"/>
</dbReference>
<evidence type="ECO:0000256" key="1">
    <source>
        <dbReference type="SAM" id="SignalP"/>
    </source>
</evidence>
<sequence>MHLSRNLAILTMLLFSVSALPAEQKRETEVDLGAANYPNYPRYRPYKSYDPYKRDV</sequence>
<proteinExistence type="predicted"/>
<comment type="caution">
    <text evidence="2">The sequence shown here is derived from an EMBL/GenBank/DDBJ whole genome shotgun (WGS) entry which is preliminary data.</text>
</comment>
<organism evidence="2 3">
    <name type="scientific">Aspergillus tanneri</name>
    <dbReference type="NCBI Taxonomy" id="1220188"/>
    <lineage>
        <taxon>Eukaryota</taxon>
        <taxon>Fungi</taxon>
        <taxon>Dikarya</taxon>
        <taxon>Ascomycota</taxon>
        <taxon>Pezizomycotina</taxon>
        <taxon>Eurotiomycetes</taxon>
        <taxon>Eurotiomycetidae</taxon>
        <taxon>Eurotiales</taxon>
        <taxon>Aspergillaceae</taxon>
        <taxon>Aspergillus</taxon>
        <taxon>Aspergillus subgen. Circumdati</taxon>
    </lineage>
</organism>
<feature type="chain" id="PRO_5020190069" evidence="1">
    <location>
        <begin position="20"/>
        <end position="56"/>
    </location>
</feature>
<dbReference type="Proteomes" id="UP000308092">
    <property type="component" value="Unassembled WGS sequence"/>
</dbReference>
<keyword evidence="3" id="KW-1185">Reference proteome</keyword>
<keyword evidence="1" id="KW-0732">Signal</keyword>
<dbReference type="VEuPathDB" id="FungiDB:EYZ11_005409"/>
<accession>A0A4S3JIN5</accession>
<name>A0A4S3JIN5_9EURO</name>
<gene>
    <name evidence="2" type="ORF">EYZ11_005409</name>
</gene>